<proteinExistence type="predicted"/>
<protein>
    <submittedName>
        <fullName evidence="1">Uncharacterized protein</fullName>
    </submittedName>
</protein>
<evidence type="ECO:0000313" key="1">
    <source>
        <dbReference type="EMBL" id="EMF82212.1"/>
    </source>
</evidence>
<name>M3FPE4_9LEPT</name>
<comment type="caution">
    <text evidence="1">The sequence shown here is derived from an EMBL/GenBank/DDBJ whole genome shotgun (WGS) entry which is preliminary data.</text>
</comment>
<dbReference type="EMBL" id="AHOR02000026">
    <property type="protein sequence ID" value="EMF82212.1"/>
    <property type="molecule type" value="Genomic_DNA"/>
</dbReference>
<reference evidence="1 2" key="1">
    <citation type="submission" date="2013-01" db="EMBL/GenBank/DDBJ databases">
        <authorList>
            <person name="Harkins D.M."/>
            <person name="Durkin A.S."/>
            <person name="Brinkac L.M."/>
            <person name="Haft D.H."/>
            <person name="Selengut J.D."/>
            <person name="Sanka R."/>
            <person name="DePew J."/>
            <person name="Purushe J."/>
            <person name="Tulsiani S.M."/>
            <person name="Graham G.C."/>
            <person name="Burns M.-A."/>
            <person name="Dohnt M.F."/>
            <person name="Smythe L.D."/>
            <person name="McKay D.B."/>
            <person name="Craig S.B."/>
            <person name="Vinetz J.M."/>
            <person name="Sutton G.G."/>
            <person name="Nierman W.C."/>
            <person name="Fouts D.E."/>
        </authorList>
    </citation>
    <scope>NUCLEOTIDE SEQUENCE [LARGE SCALE GENOMIC DNA]</scope>
    <source>
        <strain evidence="1 2">LT2116</strain>
    </source>
</reference>
<evidence type="ECO:0000313" key="2">
    <source>
        <dbReference type="Proteomes" id="UP000011770"/>
    </source>
</evidence>
<organism evidence="1 2">
    <name type="scientific">Leptospira weilii serovar Topaz str. LT2116</name>
    <dbReference type="NCBI Taxonomy" id="1088540"/>
    <lineage>
        <taxon>Bacteria</taxon>
        <taxon>Pseudomonadati</taxon>
        <taxon>Spirochaetota</taxon>
        <taxon>Spirochaetia</taxon>
        <taxon>Leptospirales</taxon>
        <taxon>Leptospiraceae</taxon>
        <taxon>Leptospira</taxon>
    </lineage>
</organism>
<dbReference type="Proteomes" id="UP000011770">
    <property type="component" value="Unassembled WGS sequence"/>
</dbReference>
<gene>
    <name evidence="1" type="ORF">LEP1GSC188_3356</name>
</gene>
<accession>M3FPE4</accession>
<sequence length="71" mass="8676">MKRKIYRNDAYKETISIAVFNKQIERYYERTTDILGRMKMVPKINERFLQRYRSAHKIVPNPELLAFLKKI</sequence>
<dbReference type="AlphaFoldDB" id="M3FPE4"/>